<dbReference type="GeneID" id="641637"/>
<accession>A6IWB0</accession>
<evidence type="ECO:0000256" key="8">
    <source>
        <dbReference type="ARBA" id="ARBA00023157"/>
    </source>
</evidence>
<dbReference type="OMA" id="CCQKRRW"/>
<dbReference type="UCSC" id="RGD:1563712">
    <property type="organism name" value="rat"/>
</dbReference>
<dbReference type="AlphaFoldDB" id="A6IWB0"/>
<keyword evidence="7" id="KW-0044">Antibiotic</keyword>
<evidence type="ECO:0000256" key="9">
    <source>
        <dbReference type="SAM" id="SignalP"/>
    </source>
</evidence>
<dbReference type="PROSITE" id="PS51257">
    <property type="entry name" value="PROKAR_LIPOPROTEIN"/>
    <property type="match status" value="1"/>
</dbReference>
<dbReference type="InterPro" id="IPR001855">
    <property type="entry name" value="Defensin_beta-like"/>
</dbReference>
<feature type="signal peptide" evidence="9">
    <location>
        <begin position="1"/>
        <end position="23"/>
    </location>
</feature>
<dbReference type="Bgee" id="ENSRNOG00000033538">
    <property type="expression patterns" value="Expressed in thymus"/>
</dbReference>
<evidence type="ECO:0000256" key="4">
    <source>
        <dbReference type="ARBA" id="ARBA00022529"/>
    </source>
</evidence>
<protein>
    <submittedName>
        <fullName evidence="11">Beta-defensin 40</fullName>
    </submittedName>
    <submittedName>
        <fullName evidence="12">Defensin beta 40</fullName>
    </submittedName>
</protein>
<comment type="subcellular location">
    <subcellularLocation>
        <location evidence="1">Secreted</location>
    </subcellularLocation>
</comment>
<evidence type="ECO:0000256" key="3">
    <source>
        <dbReference type="ARBA" id="ARBA00022525"/>
    </source>
</evidence>
<dbReference type="RefSeq" id="NP_001032600.1">
    <property type="nucleotide sequence ID" value="NM_001037511.2"/>
</dbReference>
<evidence type="ECO:0000313" key="11">
    <source>
        <dbReference type="EMBL" id="AAT51906.1"/>
    </source>
</evidence>
<dbReference type="CTD" id="360217"/>
<dbReference type="KEGG" id="rno:641637"/>
<dbReference type="PaxDb" id="10116-ENSRNOP00000049483"/>
<keyword evidence="13" id="KW-1185">Reference proteome</keyword>
<reference evidence="11" key="2">
    <citation type="journal article" date="2005" name="Physiol. Genomics">
        <title>Cross-species analysis of the mammalian beta-defensin gene family: presence of syntenic gene clusters and preferential expression in the male reproductive tract.</title>
        <authorList>
            <person name="Patil A.A."/>
            <person name="Cai Y."/>
            <person name="Sang Y."/>
            <person name="Blecha F."/>
            <person name="Zhang G."/>
        </authorList>
    </citation>
    <scope>NUCLEOTIDE SEQUENCE</scope>
</reference>
<comment type="similarity">
    <text evidence="2">Belongs to the beta-defensin family.</text>
</comment>
<dbReference type="EMBL" id="AY621367">
    <property type="protein sequence ID" value="AAT51906.1"/>
    <property type="molecule type" value="mRNA"/>
</dbReference>
<reference evidence="12 13" key="1">
    <citation type="journal article" date="2004" name="Nature">
        <title>Genome sequence of the Brown Norway rat yields insights into mammalian evolution.</title>
        <authorList>
            <consortium name="Rat Genome Sequencing Project Consortium"/>
            <person name="Gibbs R.A."/>
            <person name="Weinstock G.M."/>
            <person name="Metzker M.L."/>
            <person name="Muzny D.M."/>
            <person name="Sodergren E.J."/>
            <person name="Scherer S."/>
            <person name="Scott G."/>
            <person name="Steffen D."/>
            <person name="Worley K.C."/>
            <person name="Burch P.E."/>
            <person name="Okwuonu G."/>
            <person name="Hines S."/>
            <person name="Lewis L."/>
            <person name="Deramo C."/>
            <person name="Delgado O."/>
            <person name="Dugan-Rocha S."/>
            <person name="Miner G."/>
            <person name="Morgan M."/>
            <person name="Hawes A."/>
            <person name="Gill R."/>
            <person name="Holt R.A."/>
            <person name="Adams M.D."/>
            <person name="Amanatides P.G."/>
            <person name="Baden-Tillson H."/>
            <person name="Barnstead M."/>
            <person name="Chin S."/>
            <person name="Evans C.A."/>
            <person name="Ferriera S."/>
            <person name="Fosler C."/>
            <person name="Glodek A."/>
            <person name="Gu Z."/>
            <person name="Jennings D."/>
            <person name="Kraft C.L."/>
            <person name="Nguyen T."/>
            <person name="Pfannkoch C.M."/>
            <person name="Sitter C."/>
            <person name="Sutton G.G."/>
            <person name="Venter J.C."/>
            <person name="Woodage T."/>
            <person name="Smith D."/>
            <person name="Lee H.-M."/>
            <person name="Gustafson E."/>
            <person name="Cahill P."/>
            <person name="Kana A."/>
            <person name="Doucette-Stamm L."/>
            <person name="Weinstock K."/>
            <person name="Fechtel K."/>
            <person name="Weiss R.B."/>
            <person name="Dunn D.M."/>
            <person name="Green E.D."/>
            <person name="Blakesley R.W."/>
            <person name="Bouffard G.G."/>
            <person name="De Jong P.J."/>
            <person name="Osoegawa K."/>
            <person name="Zhu B."/>
            <person name="Marra M."/>
            <person name="Schein J."/>
            <person name="Bosdet I."/>
            <person name="Fjell C."/>
            <person name="Jones S."/>
            <person name="Krzywinski M."/>
            <person name="Mathewson C."/>
            <person name="Siddiqui A."/>
            <person name="Wye N."/>
            <person name="McPherson J."/>
            <person name="Zhao S."/>
            <person name="Fraser C.M."/>
            <person name="Shetty J."/>
            <person name="Shatsman S."/>
            <person name="Geer K."/>
            <person name="Chen Y."/>
            <person name="Abramzon S."/>
            <person name="Nierman W.C."/>
            <person name="Havlak P.H."/>
            <person name="Chen R."/>
            <person name="Durbin K.J."/>
            <person name="Egan A."/>
            <person name="Ren Y."/>
            <person name="Song X.-Z."/>
            <person name="Li B."/>
            <person name="Liu Y."/>
            <person name="Qin X."/>
            <person name="Cawley S."/>
            <person name="Cooney A.J."/>
            <person name="D'Souza L.M."/>
            <person name="Martin K."/>
            <person name="Wu J.Q."/>
            <person name="Gonzalez-Garay M.L."/>
            <person name="Jackson A.R."/>
            <person name="Kalafus K.J."/>
            <person name="McLeod M.P."/>
            <person name="Milosavljevic A."/>
            <person name="Virk D."/>
            <person name="Volkov A."/>
            <person name="Wheeler D.A."/>
            <person name="Zhang Z."/>
            <person name="Bailey J.A."/>
            <person name="Eichler E.E."/>
            <person name="Tuzun E."/>
            <person name="Birney E."/>
            <person name="Mongin E."/>
            <person name="Ureta-Vidal A."/>
            <person name="Woodwark C."/>
            <person name="Zdobnov E."/>
            <person name="Bork P."/>
            <person name="Suyama M."/>
            <person name="Torrents D."/>
            <person name="Alexandersson M."/>
            <person name="Trask B.J."/>
            <person name="Young J.M."/>
            <person name="Huang H."/>
            <person name="Wang H."/>
            <person name="Xing H."/>
            <person name="Daniels S."/>
            <person name="Gietzen D."/>
            <person name="Schmidt J."/>
            <person name="Stevens K."/>
            <person name="Vitt U."/>
            <person name="Wingrove J."/>
            <person name="Camara F."/>
            <person name="Mar Alba M."/>
            <person name="Abril J.F."/>
            <person name="Guigo R."/>
            <person name="Smit A."/>
            <person name="Dubchak I."/>
            <person name="Rubin E.M."/>
            <person name="Couronne O."/>
            <person name="Poliakov A."/>
            <person name="Huebner N."/>
            <person name="Ganten D."/>
            <person name="Goesele C."/>
            <person name="Hummel O."/>
            <person name="Kreitler T."/>
            <person name="Lee Y.-A."/>
            <person name="Monti J."/>
            <person name="Schulz H."/>
            <person name="Zimdahl H."/>
            <person name="Himmelbauer H."/>
            <person name="Lehrach H."/>
            <person name="Jacob H.J."/>
            <person name="Bromberg S."/>
            <person name="Gullings-Handley J."/>
            <person name="Jensen-Seaman M.I."/>
            <person name="Kwitek A.E."/>
            <person name="Lazar J."/>
            <person name="Pasko D."/>
            <person name="Tonellato P.J."/>
            <person name="Twigger S."/>
            <person name="Ponting C.P."/>
            <person name="Duarte J.M."/>
            <person name="Rice S."/>
            <person name="Goodstadt L."/>
            <person name="Beatson S.A."/>
            <person name="Emes R.D."/>
            <person name="Winter E.E."/>
            <person name="Webber C."/>
            <person name="Brandt P."/>
            <person name="Nyakatura G."/>
            <person name="Adetobi M."/>
            <person name="Chiaromonte F."/>
            <person name="Elnitski L."/>
            <person name="Eswara P."/>
            <person name="Hardison R.C."/>
            <person name="Hou M."/>
            <person name="Kolbe D."/>
            <person name="Makova K."/>
            <person name="Miller W."/>
            <person name="Nekrutenko A."/>
            <person name="Riemer C."/>
            <person name="Schwartz S."/>
            <person name="Taylor J."/>
            <person name="Yang S."/>
            <person name="Zhang Y."/>
            <person name="Lindpaintner K."/>
            <person name="Andrews T.D."/>
            <person name="Caccamo M."/>
            <person name="Clamp M."/>
            <person name="Clarke L."/>
            <person name="Curwen V."/>
            <person name="Durbin R.M."/>
            <person name="Eyras E."/>
            <person name="Searle S.M."/>
            <person name="Cooper G.M."/>
            <person name="Batzoglou S."/>
            <person name="Brudno M."/>
            <person name="Sidow A."/>
            <person name="Stone E.A."/>
            <person name="Payseur B.A."/>
            <person name="Bourque G."/>
            <person name="Lopez-Otin C."/>
            <person name="Puente X.S."/>
            <person name="Chakrabarti K."/>
            <person name="Chatterji S."/>
            <person name="Dewey C."/>
            <person name="Pachter L."/>
            <person name="Bray N."/>
            <person name="Yap V.B."/>
            <person name="Caspi A."/>
            <person name="Tesler G."/>
            <person name="Pevzner P.A."/>
            <person name="Haussler D."/>
            <person name="Roskin K.M."/>
            <person name="Baertsch R."/>
            <person name="Clawson H."/>
            <person name="Furey T.S."/>
            <person name="Hinrichs A.S."/>
            <person name="Karolchik D."/>
            <person name="Kent W.J."/>
            <person name="Rosenbloom K.R."/>
            <person name="Trumbower H."/>
            <person name="Weirauch M."/>
            <person name="Cooper D.N."/>
            <person name="Stenson P.D."/>
            <person name="Ma B."/>
            <person name="Brent M."/>
            <person name="Arumugam M."/>
            <person name="Shteynberg D."/>
            <person name="Copley R.R."/>
            <person name="Taylor M.S."/>
            <person name="Riethman H."/>
            <person name="Mudunuri U."/>
            <person name="Peterson J."/>
            <person name="Guyer M."/>
            <person name="Felsenfeld A."/>
            <person name="Old S."/>
            <person name="Mockrin S."/>
            <person name="Collins F.S."/>
        </authorList>
    </citation>
    <scope>NUCLEOTIDE SEQUENCE [LARGE SCALE GENOMIC DNA]</scope>
    <source>
        <strain evidence="12 13">Brown Norway</strain>
    </source>
</reference>
<evidence type="ECO:0000256" key="6">
    <source>
        <dbReference type="ARBA" id="ARBA00022940"/>
    </source>
</evidence>
<accession>Q32ZF6</accession>
<dbReference type="OrthoDB" id="9622366at2759"/>
<gene>
    <name evidence="11 12 14" type="primary">Defb40</name>
</gene>
<evidence type="ECO:0000256" key="2">
    <source>
        <dbReference type="ARBA" id="ARBA00007371"/>
    </source>
</evidence>
<keyword evidence="4" id="KW-0929">Antimicrobial</keyword>
<keyword evidence="8" id="KW-1015">Disulfide bond</keyword>
<keyword evidence="3" id="KW-0964">Secreted</keyword>
<dbReference type="PANTHER" id="PTHR21388">
    <property type="entry name" value="BETA-DEFENSIN-RELATED"/>
    <property type="match status" value="1"/>
</dbReference>
<evidence type="ECO:0000259" key="10">
    <source>
        <dbReference type="Pfam" id="PF00711"/>
    </source>
</evidence>
<evidence type="ECO:0000256" key="7">
    <source>
        <dbReference type="ARBA" id="ARBA00023022"/>
    </source>
</evidence>
<dbReference type="GO" id="GO:0042742">
    <property type="term" value="P:defense response to bacterium"/>
    <property type="evidence" value="ECO:0007669"/>
    <property type="project" value="UniProtKB-KW"/>
</dbReference>
<dbReference type="AGR" id="RGD:1563712"/>
<dbReference type="PANTHER" id="PTHR21388:SF7">
    <property type="entry name" value="BETA-DEFENSIN 40"/>
    <property type="match status" value="1"/>
</dbReference>
<evidence type="ECO:0000256" key="5">
    <source>
        <dbReference type="ARBA" id="ARBA00022729"/>
    </source>
</evidence>
<dbReference type="Ensembl" id="ENSRNOT00000048827.3">
    <property type="protein sequence ID" value="ENSRNOP00000049483.1"/>
    <property type="gene ID" value="ENSRNOG00000033538.3"/>
</dbReference>
<name>A6IWB0_RAT</name>
<dbReference type="Pfam" id="PF00711">
    <property type="entry name" value="Defensin_beta"/>
    <property type="match status" value="1"/>
</dbReference>
<evidence type="ECO:0000256" key="1">
    <source>
        <dbReference type="ARBA" id="ARBA00004613"/>
    </source>
</evidence>
<evidence type="ECO:0000313" key="12">
    <source>
        <dbReference type="Ensembl" id="ENSRNOP00000049483.1"/>
    </source>
</evidence>
<feature type="domain" description="Beta-defensin-like" evidence="10">
    <location>
        <begin position="25"/>
        <end position="60"/>
    </location>
</feature>
<dbReference type="GeneTree" id="ENSGT00940000165539"/>
<evidence type="ECO:0000313" key="13">
    <source>
        <dbReference type="Proteomes" id="UP000002494"/>
    </source>
</evidence>
<keyword evidence="5 9" id="KW-0732">Signal</keyword>
<evidence type="ECO:0000313" key="14">
    <source>
        <dbReference type="RGD" id="1563712"/>
    </source>
</evidence>
<dbReference type="SUPFAM" id="SSF57392">
    <property type="entry name" value="Defensin-like"/>
    <property type="match status" value="1"/>
</dbReference>
<organism evidence="11">
    <name type="scientific">Rattus norvegicus</name>
    <name type="common">Rat</name>
    <dbReference type="NCBI Taxonomy" id="10116"/>
    <lineage>
        <taxon>Eukaryota</taxon>
        <taxon>Metazoa</taxon>
        <taxon>Chordata</taxon>
        <taxon>Craniata</taxon>
        <taxon>Vertebrata</taxon>
        <taxon>Euteleostomi</taxon>
        <taxon>Mammalia</taxon>
        <taxon>Eutheria</taxon>
        <taxon>Euarchontoglires</taxon>
        <taxon>Glires</taxon>
        <taxon>Rodentia</taxon>
        <taxon>Myomorpha</taxon>
        <taxon>Muroidea</taxon>
        <taxon>Muridae</taxon>
        <taxon>Murinae</taxon>
        <taxon>Rattus</taxon>
    </lineage>
</organism>
<dbReference type="RGD" id="1563712">
    <property type="gene designation" value="Defb40"/>
</dbReference>
<proteinExistence type="evidence at transcript level"/>
<feature type="chain" id="PRO_5044728588" evidence="9">
    <location>
        <begin position="24"/>
        <end position="73"/>
    </location>
</feature>
<reference evidence="12" key="3">
    <citation type="submission" date="2025-05" db="UniProtKB">
        <authorList>
            <consortium name="Ensembl"/>
        </authorList>
    </citation>
    <scope>IDENTIFICATION</scope>
    <source>
        <strain evidence="12">Brown Norway</strain>
    </source>
</reference>
<dbReference type="Proteomes" id="UP000002494">
    <property type="component" value="Chromosome 16"/>
</dbReference>
<keyword evidence="6" id="KW-0211">Defensin</keyword>
<dbReference type="GO" id="GO:0005576">
    <property type="term" value="C:extracellular region"/>
    <property type="evidence" value="ECO:0007669"/>
    <property type="project" value="UniProtKB-SubCell"/>
</dbReference>
<dbReference type="HOGENOM" id="CLU_189296_5_1_1"/>
<sequence>MKISCFLMLVLFLSCFQMNSGAGLDTMKCVRGKNNCHMHRCPWFFVLISTCYSGKGSCCQKRRWFTRSHVNNV</sequence>